<organism evidence="2 3">
    <name type="scientific">Papilio xuthus</name>
    <name type="common">Asian swallowtail butterfly</name>
    <dbReference type="NCBI Taxonomy" id="66420"/>
    <lineage>
        <taxon>Eukaryota</taxon>
        <taxon>Metazoa</taxon>
        <taxon>Ecdysozoa</taxon>
        <taxon>Arthropoda</taxon>
        <taxon>Hexapoda</taxon>
        <taxon>Insecta</taxon>
        <taxon>Pterygota</taxon>
        <taxon>Neoptera</taxon>
        <taxon>Endopterygota</taxon>
        <taxon>Lepidoptera</taxon>
        <taxon>Glossata</taxon>
        <taxon>Ditrysia</taxon>
        <taxon>Papilionoidea</taxon>
        <taxon>Papilionidae</taxon>
        <taxon>Papilioninae</taxon>
        <taxon>Papilio</taxon>
    </lineage>
</organism>
<evidence type="ECO:0000313" key="3">
    <source>
        <dbReference type="Proteomes" id="UP000053268"/>
    </source>
</evidence>
<protein>
    <submittedName>
        <fullName evidence="2">Uncharacterized protein</fullName>
    </submittedName>
</protein>
<dbReference type="EMBL" id="KQ459589">
    <property type="protein sequence ID" value="KPI97625.1"/>
    <property type="molecule type" value="Genomic_DNA"/>
</dbReference>
<name>A0A194Q2J3_PAPXU</name>
<reference evidence="2 3" key="1">
    <citation type="journal article" date="2015" name="Nat. Commun.">
        <title>Outbred genome sequencing and CRISPR/Cas9 gene editing in butterflies.</title>
        <authorList>
            <person name="Li X."/>
            <person name="Fan D."/>
            <person name="Zhang W."/>
            <person name="Liu G."/>
            <person name="Zhang L."/>
            <person name="Zhao L."/>
            <person name="Fang X."/>
            <person name="Chen L."/>
            <person name="Dong Y."/>
            <person name="Chen Y."/>
            <person name="Ding Y."/>
            <person name="Zhao R."/>
            <person name="Feng M."/>
            <person name="Zhu Y."/>
            <person name="Feng Y."/>
            <person name="Jiang X."/>
            <person name="Zhu D."/>
            <person name="Xiang H."/>
            <person name="Feng X."/>
            <person name="Li S."/>
            <person name="Wang J."/>
            <person name="Zhang G."/>
            <person name="Kronforst M.R."/>
            <person name="Wang W."/>
        </authorList>
    </citation>
    <scope>NUCLEOTIDE SEQUENCE [LARGE SCALE GENOMIC DNA]</scope>
    <source>
        <strain evidence="2">Ya'a_city_454_Px</strain>
        <tissue evidence="2">Whole body</tissue>
    </source>
</reference>
<proteinExistence type="predicted"/>
<feature type="compositionally biased region" description="Low complexity" evidence="1">
    <location>
        <begin position="15"/>
        <end position="26"/>
    </location>
</feature>
<dbReference type="Proteomes" id="UP000053268">
    <property type="component" value="Unassembled WGS sequence"/>
</dbReference>
<evidence type="ECO:0000313" key="2">
    <source>
        <dbReference type="EMBL" id="KPI97625.1"/>
    </source>
</evidence>
<keyword evidence="3" id="KW-1185">Reference proteome</keyword>
<dbReference type="AlphaFoldDB" id="A0A194Q2J3"/>
<feature type="region of interest" description="Disordered" evidence="1">
    <location>
        <begin position="1"/>
        <end position="28"/>
    </location>
</feature>
<accession>A0A194Q2J3</accession>
<evidence type="ECO:0000256" key="1">
    <source>
        <dbReference type="SAM" id="MobiDB-lite"/>
    </source>
</evidence>
<sequence length="82" mass="8882">MEIDKGVPSPRPARSRSPSPAGIRAPAVREAESVCVQGVLRELEQKKPQLEELVQAAGGLRATENRQQLHGKGQCNTSRVII</sequence>
<gene>
    <name evidence="2" type="ORF">RR46_07372</name>
</gene>